<dbReference type="GO" id="GO:0098703">
    <property type="term" value="P:calcium ion import across plasma membrane"/>
    <property type="evidence" value="ECO:0007669"/>
    <property type="project" value="InterPro"/>
</dbReference>
<feature type="region of interest" description="Disordered" evidence="1">
    <location>
        <begin position="1330"/>
        <end position="1374"/>
    </location>
</feature>
<feature type="compositionally biased region" description="Low complexity" evidence="1">
    <location>
        <begin position="1330"/>
        <end position="1355"/>
    </location>
</feature>
<accession>A0A367LGV6</accession>
<dbReference type="GO" id="GO:0005262">
    <property type="term" value="F:calcium channel activity"/>
    <property type="evidence" value="ECO:0007669"/>
    <property type="project" value="InterPro"/>
</dbReference>
<sequence>MSSPQEKAQNLLGRLDRELSKYPTLNNLEKSSGVPKAYAVVGLGALYFFLIIFNLGGKLLTNFAGFVIPGYYSLNALFTANKDDDTQWLTVGLSSSLFSTFADRTPQYWVVFAFFTVLESFINIVYWFPFYFVFKFIFLLWLSLPMFRGADIIFNSFMVPTLGRYFQSGSTSSGLRSKTGGLDKSDWACGMLSTTRRLARSRAASLALLLLLLVTVSSSAAEIAAIPATADVAFALADIDGHPQTEPTYNSKFFPLVGGIVGRAPAGLSTLTKNRPTALNLQPGTTICYLVQRSDMFGDDVGGIPRPGRNPSQPNAEARPKTLYISSNTCLQPSADGKKADLPPQLTLSVSNSSETACRAQAAPPPKDGESKAFSEGAVTFSLNMTGDLFVGITAPNLSADFRGIYNFELGASPDDFLHKYGGDDRSELLWIDSDSSSAILATRNLTEDESEIKRIMNQALPYELYVSNDEAPSSAGLRHSFCGLRNTAQIRASQSSNSEPNSPVKTVITRRGPGGFPKQQFHFVSLNASAKYTGILVKKPREDSLAKRQDGAPDGSPGSVVFRSTEFETNTGSNCKIVTDLEFCDEIQYAVPGNDRRFNNTALGKAYDDYARKMYANFEKVMMQIPCEAPRTSLYSLARTCNDCKAAYKKWLCTVSMPRCEEFGSNSKFTLARNVGQAFPNGTKLPPELRQPLEQKPFSNSSRNKFIDEEIQPGPYKEILPCEELCYEVVQSCPAKIGFKCPRPEFPGFETSYGRRDEDPATVTCNFPGEPRTPMSGARALFANIRRAGGFALIATAVLARVKADHGRLDRSKPNVDMYRSRNGGGSRGAGILSALQATEMTDSRCKLPAGRCPCSNARWIDGANHWQEMLAAILDYLPVADQLRAARASRLLQEMVYDDTRWVARLKSMGCWDEREARRRFDESVRRRREAAAAATKANGSASPAPAITLFDASAEQRKQSSATEALRGGFETMSVGGAPKTTTTDADSYLSVLTTVRSIRGGARQEYGKVYGALAPFYYDIVKARSHAEPIAFKAFRDPERQAQMLANLRRFARSDWASGCVERENRLAAMTSVFEAAVVREFEQGYEFWDVDGRMRRYAHVLHTLNSARVGIDLFIHKHPIFHDRDLAAFNPVECLRGEAGGADISVEPSRRFFETLLAKVNEQADVVRRIFPESAAVFWELVDKVRGEILMEYVTPLLDECHERSIAVYLKAVSSLFEQTARFSRSLTPPSKTTEDKAKELLLKVFEPHLDLFFQDELEFFTKQAELEVSQWEKKLSEHDSSVESFYMSNINRSADKKDFLSSFKKVVMLPVAVLPSFPMGSPFAAASTPPPSSSASSAKAAALQQHAPSRPQTPSLHVPRANSPMPKAPTDELAAKAAIMASKLEGIKSLCSIEVALHLVHLAKASLGRVTPLVPLGGQMGGEARELCANIFVVMLRILGQRHVKTGFDTADDDDENTRDRGVAPLVTFIELVNVGDLISQMVDVFYEQQLVTPSIADKNDFLDAAGLAKKKFEQMLDESVAAGLNKGIDVLMDQVEFLQATTQLPTDYNPLLPSTTSTTTNSETTSTTTTPLPEATSSNNSYPFPTTTTTTTTTTTSSALPPSSPSTSDHTGPTPTARRIVDLVSHHTSMLTGTTDKAVLDVFNGEVGLRLFASLCKHLKRQRISTAGAMPLIADMRLYADLVQSRLRNPLLLPYFAALRELSQIFLVDARHARDLAAVIADADRFAGVFRAEEVYEYAQRRADWYQVRRGVEKAMYGMDCCLM</sequence>
<feature type="region of interest" description="Disordered" evidence="1">
    <location>
        <begin position="351"/>
        <end position="373"/>
    </location>
</feature>
<dbReference type="Proteomes" id="UP000253664">
    <property type="component" value="Unassembled WGS sequence"/>
</dbReference>
<evidence type="ECO:0000256" key="2">
    <source>
        <dbReference type="SAM" id="Phobius"/>
    </source>
</evidence>
<keyword evidence="2" id="KW-0472">Membrane</keyword>
<evidence type="ECO:0000256" key="1">
    <source>
        <dbReference type="SAM" id="MobiDB-lite"/>
    </source>
</evidence>
<dbReference type="InterPro" id="IPR036047">
    <property type="entry name" value="F-box-like_dom_sf"/>
</dbReference>
<dbReference type="Pfam" id="PF03134">
    <property type="entry name" value="TB2_DP1_HVA22"/>
    <property type="match status" value="1"/>
</dbReference>
<organism evidence="4 5">
    <name type="scientific">Ophiocordyceps polyrhachis-furcata BCC 54312</name>
    <dbReference type="NCBI Taxonomy" id="1330021"/>
    <lineage>
        <taxon>Eukaryota</taxon>
        <taxon>Fungi</taxon>
        <taxon>Dikarya</taxon>
        <taxon>Ascomycota</taxon>
        <taxon>Pezizomycotina</taxon>
        <taxon>Sordariomycetes</taxon>
        <taxon>Hypocreomycetidae</taxon>
        <taxon>Hypocreales</taxon>
        <taxon>Ophiocordycipitaceae</taxon>
        <taxon>Ophiocordyceps</taxon>
    </lineage>
</organism>
<gene>
    <name evidence="4" type="ORF">L249_5455</name>
</gene>
<dbReference type="InterPro" id="IPR004345">
    <property type="entry name" value="TB2_DP1_HVA22"/>
</dbReference>
<feature type="compositionally biased region" description="Low complexity" evidence="1">
    <location>
        <begin position="1556"/>
        <end position="1615"/>
    </location>
</feature>
<dbReference type="PANTHER" id="PTHR39142">
    <property type="entry name" value="MID1P"/>
    <property type="match status" value="1"/>
</dbReference>
<dbReference type="PANTHER" id="PTHR39142:SF1">
    <property type="entry name" value="AEL197CP"/>
    <property type="match status" value="1"/>
</dbReference>
<feature type="region of interest" description="Disordered" evidence="1">
    <location>
        <begin position="681"/>
        <end position="700"/>
    </location>
</feature>
<reference evidence="4 5" key="1">
    <citation type="journal article" date="2015" name="BMC Genomics">
        <title>Insights from the genome of Ophiocordyceps polyrhachis-furcata to pathogenicity and host specificity in insect fungi.</title>
        <authorList>
            <person name="Wichadakul D."/>
            <person name="Kobmoo N."/>
            <person name="Ingsriswang S."/>
            <person name="Tangphatsornruang S."/>
            <person name="Chantasingh D."/>
            <person name="Luangsa-ard J.J."/>
            <person name="Eurwilaichitr L."/>
        </authorList>
    </citation>
    <scope>NUCLEOTIDE SEQUENCE [LARGE SCALE GENOMIC DNA]</scope>
    <source>
        <strain evidence="4 5">BCC 54312</strain>
    </source>
</reference>
<evidence type="ECO:0000259" key="3">
    <source>
        <dbReference type="Pfam" id="PF07393"/>
    </source>
</evidence>
<evidence type="ECO:0000313" key="4">
    <source>
        <dbReference type="EMBL" id="RCI13674.1"/>
    </source>
</evidence>
<dbReference type="Pfam" id="PF07393">
    <property type="entry name" value="Sec10_HB"/>
    <property type="match status" value="1"/>
</dbReference>
<dbReference type="InterPro" id="IPR024338">
    <property type="entry name" value="MID1/Yam8"/>
</dbReference>
<feature type="transmembrane region" description="Helical" evidence="2">
    <location>
        <begin position="37"/>
        <end position="56"/>
    </location>
</feature>
<keyword evidence="5" id="KW-1185">Reference proteome</keyword>
<comment type="caution">
    <text evidence="4">The sequence shown here is derived from an EMBL/GenBank/DDBJ whole genome shotgun (WGS) entry which is preliminary data.</text>
</comment>
<dbReference type="SUPFAM" id="SSF81383">
    <property type="entry name" value="F-box domain"/>
    <property type="match status" value="1"/>
</dbReference>
<name>A0A367LGV6_9HYPO</name>
<dbReference type="STRING" id="1330021.A0A367LGV6"/>
<feature type="domain" description="Exocyst complex component Sec10-like alpha-helical bundle" evidence="3">
    <location>
        <begin position="1044"/>
        <end position="1758"/>
    </location>
</feature>
<dbReference type="OrthoDB" id="5554140at2759"/>
<feature type="region of interest" description="Disordered" evidence="1">
    <location>
        <begin position="1552"/>
        <end position="1623"/>
    </location>
</feature>
<proteinExistence type="predicted"/>
<keyword evidence="2" id="KW-0812">Transmembrane</keyword>
<protein>
    <recommendedName>
        <fullName evidence="3">Exocyst complex component Sec10-like alpha-helical bundle domain-containing protein</fullName>
    </recommendedName>
</protein>
<dbReference type="Pfam" id="PF12929">
    <property type="entry name" value="Mid1"/>
    <property type="match status" value="1"/>
</dbReference>
<feature type="transmembrane region" description="Helical" evidence="2">
    <location>
        <begin position="206"/>
        <end position="226"/>
    </location>
</feature>
<evidence type="ECO:0000313" key="5">
    <source>
        <dbReference type="Proteomes" id="UP000253664"/>
    </source>
</evidence>
<keyword evidence="2" id="KW-1133">Transmembrane helix</keyword>
<dbReference type="EMBL" id="LKCN02000006">
    <property type="protein sequence ID" value="RCI13674.1"/>
    <property type="molecule type" value="Genomic_DNA"/>
</dbReference>
<dbReference type="InterPro" id="IPR048627">
    <property type="entry name" value="Sec10_HB"/>
</dbReference>